<reference evidence="1 2" key="1">
    <citation type="submission" date="2020-08" db="EMBL/GenBank/DDBJ databases">
        <title>Genomic Encyclopedia of Type Strains, Phase III (KMG-III): the genomes of soil and plant-associated and newly described type strains.</title>
        <authorList>
            <person name="Whitman W."/>
        </authorList>
    </citation>
    <scope>NUCLEOTIDE SEQUENCE [LARGE SCALE GENOMIC DNA]</scope>
    <source>
        <strain evidence="1 2">CECT 8693</strain>
    </source>
</reference>
<dbReference type="RefSeq" id="WP_182539561.1">
    <property type="nucleotide sequence ID" value="NZ_JACJIP010000043.1"/>
</dbReference>
<gene>
    <name evidence="1" type="ORF">FHR92_004650</name>
</gene>
<dbReference type="AlphaFoldDB" id="A0A7W3SXW3"/>
<name>A0A7W3SXW3_9BACL</name>
<keyword evidence="2" id="KW-1185">Reference proteome</keyword>
<evidence type="ECO:0000313" key="2">
    <source>
        <dbReference type="Proteomes" id="UP000567067"/>
    </source>
</evidence>
<organism evidence="1 2">
    <name type="scientific">Fontibacillus solani</name>
    <dbReference type="NCBI Taxonomy" id="1572857"/>
    <lineage>
        <taxon>Bacteria</taxon>
        <taxon>Bacillati</taxon>
        <taxon>Bacillota</taxon>
        <taxon>Bacilli</taxon>
        <taxon>Bacillales</taxon>
        <taxon>Paenibacillaceae</taxon>
        <taxon>Fontibacillus</taxon>
    </lineage>
</organism>
<protein>
    <submittedName>
        <fullName evidence="1">Uncharacterized protein</fullName>
    </submittedName>
</protein>
<proteinExistence type="predicted"/>
<dbReference type="EMBL" id="JACJIP010000043">
    <property type="protein sequence ID" value="MBA9088154.1"/>
    <property type="molecule type" value="Genomic_DNA"/>
</dbReference>
<comment type="caution">
    <text evidence="1">The sequence shown here is derived from an EMBL/GenBank/DDBJ whole genome shotgun (WGS) entry which is preliminary data.</text>
</comment>
<accession>A0A7W3SXW3</accession>
<sequence>MNDKQLSTLKTYTTALKEAESDKQKEQSALEIGIQFYKDLGYDETSAISSSKFDFTGVVTLEDYLYNVANSLNPLFKKTIGDIPILETYAILLKDAKDDPTKINIAQNYGTKFYKLIGATTWTIKDQLEMDKLQPFDTASSDTSLSPTTQLASISEYSLSYDVVRNYLISVGANYNIGFDFDVILGPISYQVDLELLYSGSEYFLNSALTEGIEFYTNHGLSKDEARYQTIKDINVILGS</sequence>
<dbReference type="Proteomes" id="UP000567067">
    <property type="component" value="Unassembled WGS sequence"/>
</dbReference>
<evidence type="ECO:0000313" key="1">
    <source>
        <dbReference type="EMBL" id="MBA9088154.1"/>
    </source>
</evidence>